<dbReference type="EMBL" id="JAUJEA010000008">
    <property type="protein sequence ID" value="MDN5203743.1"/>
    <property type="molecule type" value="Genomic_DNA"/>
</dbReference>
<dbReference type="InterPro" id="IPR016024">
    <property type="entry name" value="ARM-type_fold"/>
</dbReference>
<dbReference type="SUPFAM" id="SSF48371">
    <property type="entry name" value="ARM repeat"/>
    <property type="match status" value="1"/>
</dbReference>
<dbReference type="RefSeq" id="WP_346753766.1">
    <property type="nucleotide sequence ID" value="NZ_JAUJEA010000008.1"/>
</dbReference>
<gene>
    <name evidence="1" type="ORF">QQ008_20300</name>
</gene>
<evidence type="ECO:0000313" key="1">
    <source>
        <dbReference type="EMBL" id="MDN5203743.1"/>
    </source>
</evidence>
<comment type="caution">
    <text evidence="1">The sequence shown here is derived from an EMBL/GenBank/DDBJ whole genome shotgun (WGS) entry which is preliminary data.</text>
</comment>
<sequence>MNIREELLREHSKAQAQRIADYIGNDQGRFDELLNLFLYDEYRVIQRSAWIVGICGKQYPHLFEPHLEKVINNLKNPVHDAVKRNTLRVLQDMDIPEELMGEAADLCFQYLNSNKEPVAIKVFAMTVLCNIVKKVPELKEELQIIIEDQMPYGSAGFISRGKKVLRALEKIDS</sequence>
<protein>
    <recommendedName>
        <fullName evidence="3">HEAT repeat domain-containing protein</fullName>
    </recommendedName>
</protein>
<accession>A0ABT8KTP5</accession>
<organism evidence="1 2">
    <name type="scientific">Splendidivirga corallicola</name>
    <dbReference type="NCBI Taxonomy" id="3051826"/>
    <lineage>
        <taxon>Bacteria</taxon>
        <taxon>Pseudomonadati</taxon>
        <taxon>Bacteroidota</taxon>
        <taxon>Cytophagia</taxon>
        <taxon>Cytophagales</taxon>
        <taxon>Splendidivirgaceae</taxon>
        <taxon>Splendidivirga</taxon>
    </lineage>
</organism>
<evidence type="ECO:0008006" key="3">
    <source>
        <dbReference type="Google" id="ProtNLM"/>
    </source>
</evidence>
<dbReference type="Proteomes" id="UP001172082">
    <property type="component" value="Unassembled WGS sequence"/>
</dbReference>
<evidence type="ECO:0000313" key="2">
    <source>
        <dbReference type="Proteomes" id="UP001172082"/>
    </source>
</evidence>
<name>A0ABT8KTP5_9BACT</name>
<reference evidence="1" key="1">
    <citation type="submission" date="2023-06" db="EMBL/GenBank/DDBJ databases">
        <title>Genomic of Parafulvivirga corallium.</title>
        <authorList>
            <person name="Wang G."/>
        </authorList>
    </citation>
    <scope>NUCLEOTIDE SEQUENCE</scope>
    <source>
        <strain evidence="1">BMA10</strain>
    </source>
</reference>
<proteinExistence type="predicted"/>
<keyword evidence="2" id="KW-1185">Reference proteome</keyword>